<dbReference type="EMBL" id="JAYMYS010000006">
    <property type="protein sequence ID" value="KAK7387874.1"/>
    <property type="molecule type" value="Genomic_DNA"/>
</dbReference>
<sequence>MTCAHIASAFNLPMTTFEEVDGSNAAVTRGDSAFLPQLLTLSHFLPFHSNAYQACLHPGLESKYMKLE</sequence>
<evidence type="ECO:0000313" key="1">
    <source>
        <dbReference type="EMBL" id="KAK7387874.1"/>
    </source>
</evidence>
<evidence type="ECO:0000313" key="2">
    <source>
        <dbReference type="Proteomes" id="UP001386955"/>
    </source>
</evidence>
<proteinExistence type="predicted"/>
<organism evidence="1 2">
    <name type="scientific">Psophocarpus tetragonolobus</name>
    <name type="common">Winged bean</name>
    <name type="synonym">Dolichos tetragonolobus</name>
    <dbReference type="NCBI Taxonomy" id="3891"/>
    <lineage>
        <taxon>Eukaryota</taxon>
        <taxon>Viridiplantae</taxon>
        <taxon>Streptophyta</taxon>
        <taxon>Embryophyta</taxon>
        <taxon>Tracheophyta</taxon>
        <taxon>Spermatophyta</taxon>
        <taxon>Magnoliopsida</taxon>
        <taxon>eudicotyledons</taxon>
        <taxon>Gunneridae</taxon>
        <taxon>Pentapetalae</taxon>
        <taxon>rosids</taxon>
        <taxon>fabids</taxon>
        <taxon>Fabales</taxon>
        <taxon>Fabaceae</taxon>
        <taxon>Papilionoideae</taxon>
        <taxon>50 kb inversion clade</taxon>
        <taxon>NPAAA clade</taxon>
        <taxon>indigoferoid/millettioid clade</taxon>
        <taxon>Phaseoleae</taxon>
        <taxon>Psophocarpus</taxon>
    </lineage>
</organism>
<protein>
    <submittedName>
        <fullName evidence="1">Uncharacterized protein</fullName>
    </submittedName>
</protein>
<name>A0AAN9S204_PSOTE</name>
<accession>A0AAN9S204</accession>
<keyword evidence="2" id="KW-1185">Reference proteome</keyword>
<dbReference type="Proteomes" id="UP001386955">
    <property type="component" value="Unassembled WGS sequence"/>
</dbReference>
<dbReference type="AlphaFoldDB" id="A0AAN9S204"/>
<reference evidence="1 2" key="1">
    <citation type="submission" date="2024-01" db="EMBL/GenBank/DDBJ databases">
        <title>The genomes of 5 underutilized Papilionoideae crops provide insights into root nodulation and disease resistanc.</title>
        <authorList>
            <person name="Jiang F."/>
        </authorList>
    </citation>
    <scope>NUCLEOTIDE SEQUENCE [LARGE SCALE GENOMIC DNA]</scope>
    <source>
        <strain evidence="1">DUOXIRENSHENG_FW03</strain>
        <tissue evidence="1">Leaves</tissue>
    </source>
</reference>
<gene>
    <name evidence="1" type="ORF">VNO78_22671</name>
</gene>
<comment type="caution">
    <text evidence="1">The sequence shown here is derived from an EMBL/GenBank/DDBJ whole genome shotgun (WGS) entry which is preliminary data.</text>
</comment>